<sequence length="63" mass="7476">MRCGIFVCNLDNQSKKNPLNKDKFHRFPKNFDFCKQWLNAIKRTASVSSKHFLDSDYNYNTNS</sequence>
<dbReference type="GO" id="GO:0008270">
    <property type="term" value="F:zinc ion binding"/>
    <property type="evidence" value="ECO:0007669"/>
    <property type="project" value="UniProtKB-KW"/>
</dbReference>
<dbReference type="Pfam" id="PF05485">
    <property type="entry name" value="THAP"/>
    <property type="match status" value="1"/>
</dbReference>
<evidence type="ECO:0000256" key="4">
    <source>
        <dbReference type="ARBA" id="ARBA00023125"/>
    </source>
</evidence>
<keyword evidence="2" id="KW-0863">Zinc-finger</keyword>
<dbReference type="InterPro" id="IPR006612">
    <property type="entry name" value="THAP_Znf"/>
</dbReference>
<evidence type="ECO:0000256" key="1">
    <source>
        <dbReference type="ARBA" id="ARBA00022723"/>
    </source>
</evidence>
<feature type="domain" description="THAP-type" evidence="5">
    <location>
        <begin position="6"/>
        <end position="55"/>
    </location>
</feature>
<evidence type="ECO:0000313" key="7">
    <source>
        <dbReference type="Proteomes" id="UP001154078"/>
    </source>
</evidence>
<evidence type="ECO:0000313" key="6">
    <source>
        <dbReference type="EMBL" id="CAH0559445.1"/>
    </source>
</evidence>
<dbReference type="SUPFAM" id="SSF57716">
    <property type="entry name" value="Glucocorticoid receptor-like (DNA-binding domain)"/>
    <property type="match status" value="1"/>
</dbReference>
<name>A0A9P0BBK7_BRAAE</name>
<keyword evidence="1" id="KW-0479">Metal-binding</keyword>
<dbReference type="Gene3D" id="6.20.210.20">
    <property type="entry name" value="THAP domain"/>
    <property type="match status" value="1"/>
</dbReference>
<reference evidence="6" key="1">
    <citation type="submission" date="2021-12" db="EMBL/GenBank/DDBJ databases">
        <authorList>
            <person name="King R."/>
        </authorList>
    </citation>
    <scope>NUCLEOTIDE SEQUENCE</scope>
</reference>
<keyword evidence="3" id="KW-0862">Zinc</keyword>
<dbReference type="AlphaFoldDB" id="A0A9P0BBK7"/>
<proteinExistence type="predicted"/>
<evidence type="ECO:0000259" key="5">
    <source>
        <dbReference type="Pfam" id="PF05485"/>
    </source>
</evidence>
<dbReference type="OrthoDB" id="7331812at2759"/>
<evidence type="ECO:0000256" key="3">
    <source>
        <dbReference type="ARBA" id="ARBA00022833"/>
    </source>
</evidence>
<evidence type="ECO:0000256" key="2">
    <source>
        <dbReference type="ARBA" id="ARBA00022771"/>
    </source>
</evidence>
<protein>
    <recommendedName>
        <fullName evidence="5">THAP-type domain-containing protein</fullName>
    </recommendedName>
</protein>
<dbReference type="InterPro" id="IPR038441">
    <property type="entry name" value="THAP_Znf_sf"/>
</dbReference>
<keyword evidence="7" id="KW-1185">Reference proteome</keyword>
<dbReference type="EMBL" id="OV121137">
    <property type="protein sequence ID" value="CAH0559445.1"/>
    <property type="molecule type" value="Genomic_DNA"/>
</dbReference>
<organism evidence="6 7">
    <name type="scientific">Brassicogethes aeneus</name>
    <name type="common">Rape pollen beetle</name>
    <name type="synonym">Meligethes aeneus</name>
    <dbReference type="NCBI Taxonomy" id="1431903"/>
    <lineage>
        <taxon>Eukaryota</taxon>
        <taxon>Metazoa</taxon>
        <taxon>Ecdysozoa</taxon>
        <taxon>Arthropoda</taxon>
        <taxon>Hexapoda</taxon>
        <taxon>Insecta</taxon>
        <taxon>Pterygota</taxon>
        <taxon>Neoptera</taxon>
        <taxon>Endopterygota</taxon>
        <taxon>Coleoptera</taxon>
        <taxon>Polyphaga</taxon>
        <taxon>Cucujiformia</taxon>
        <taxon>Nitidulidae</taxon>
        <taxon>Meligethinae</taxon>
        <taxon>Brassicogethes</taxon>
    </lineage>
</organism>
<dbReference type="GO" id="GO:0003677">
    <property type="term" value="F:DNA binding"/>
    <property type="evidence" value="ECO:0007669"/>
    <property type="project" value="UniProtKB-KW"/>
</dbReference>
<accession>A0A9P0BBK7</accession>
<gene>
    <name evidence="6" type="ORF">MELIAE_LOCUS9532</name>
</gene>
<keyword evidence="4" id="KW-0238">DNA-binding</keyword>
<dbReference type="Proteomes" id="UP001154078">
    <property type="component" value="Chromosome 6"/>
</dbReference>